<evidence type="ECO:0000313" key="3">
    <source>
        <dbReference type="Proteomes" id="UP000182740"/>
    </source>
</evidence>
<dbReference type="Proteomes" id="UP000182740">
    <property type="component" value="Unassembled WGS sequence"/>
</dbReference>
<organism evidence="2 3">
    <name type="scientific">Amycolatopsis australiensis</name>
    <dbReference type="NCBI Taxonomy" id="546364"/>
    <lineage>
        <taxon>Bacteria</taxon>
        <taxon>Bacillati</taxon>
        <taxon>Actinomycetota</taxon>
        <taxon>Actinomycetes</taxon>
        <taxon>Pseudonocardiales</taxon>
        <taxon>Pseudonocardiaceae</taxon>
        <taxon>Amycolatopsis</taxon>
    </lineage>
</organism>
<evidence type="ECO:0000256" key="1">
    <source>
        <dbReference type="SAM" id="MobiDB-lite"/>
    </source>
</evidence>
<sequence length="66" mass="6590">MNETPPAGYAGRMTTSPFEPDPHVGEQEIAAADPGPGAPETADGFGPGATGPDVIVPGEDDDEPEG</sequence>
<feature type="region of interest" description="Disordered" evidence="1">
    <location>
        <begin position="1"/>
        <end position="66"/>
    </location>
</feature>
<dbReference type="STRING" id="546364.SAMN04489730_6103"/>
<name>A0A1K1SLW0_9PSEU</name>
<protein>
    <submittedName>
        <fullName evidence="2">Uncharacterized protein</fullName>
    </submittedName>
</protein>
<keyword evidence="3" id="KW-1185">Reference proteome</keyword>
<reference evidence="3" key="1">
    <citation type="submission" date="2016-11" db="EMBL/GenBank/DDBJ databases">
        <authorList>
            <person name="Varghese N."/>
            <person name="Submissions S."/>
        </authorList>
    </citation>
    <scope>NUCLEOTIDE SEQUENCE [LARGE SCALE GENOMIC DNA]</scope>
    <source>
        <strain evidence="3">DSM 44671</strain>
    </source>
</reference>
<accession>A0A1K1SLW0</accession>
<gene>
    <name evidence="2" type="ORF">SAMN04489730_6103</name>
</gene>
<proteinExistence type="predicted"/>
<dbReference type="AlphaFoldDB" id="A0A1K1SLW0"/>
<evidence type="ECO:0000313" key="2">
    <source>
        <dbReference type="EMBL" id="SFW85321.1"/>
    </source>
</evidence>
<dbReference type="EMBL" id="FPJG01000006">
    <property type="protein sequence ID" value="SFW85321.1"/>
    <property type="molecule type" value="Genomic_DNA"/>
</dbReference>